<proteinExistence type="evidence at transcript level"/>
<dbReference type="InterPro" id="IPR000504">
    <property type="entry name" value="RRM_dom"/>
</dbReference>
<keyword evidence="1 2" id="KW-0694">RNA-binding</keyword>
<dbReference type="AlphaFoldDB" id="Q5K249"/>
<dbReference type="SUPFAM" id="SSF54928">
    <property type="entry name" value="RNA-binding domain, RBD"/>
    <property type="match status" value="1"/>
</dbReference>
<dbReference type="InterPro" id="IPR048289">
    <property type="entry name" value="RRM2_NsCP33-like"/>
</dbReference>
<protein>
    <submittedName>
        <fullName evidence="5">Putative glycine-rich RNA-binding protein</fullName>
    </submittedName>
</protein>
<feature type="non-terminal residue" evidence="5">
    <location>
        <position position="1"/>
    </location>
</feature>
<keyword evidence="3" id="KW-0732">Signal</keyword>
<feature type="signal peptide" evidence="3">
    <location>
        <begin position="1"/>
        <end position="18"/>
    </location>
</feature>
<evidence type="ECO:0000256" key="3">
    <source>
        <dbReference type="SAM" id="SignalP"/>
    </source>
</evidence>
<feature type="chain" id="PRO_5004258070" evidence="3">
    <location>
        <begin position="19"/>
        <end position="152"/>
    </location>
</feature>
<name>Q5K249_GUITH</name>
<accession>Q5K249</accession>
<evidence type="ECO:0000256" key="1">
    <source>
        <dbReference type="ARBA" id="ARBA00022884"/>
    </source>
</evidence>
<evidence type="ECO:0000313" key="5">
    <source>
        <dbReference type="EMBL" id="CAH25380.1"/>
    </source>
</evidence>
<evidence type="ECO:0000259" key="4">
    <source>
        <dbReference type="PROSITE" id="PS50102"/>
    </source>
</evidence>
<gene>
    <name evidence="5" type="primary">rbp</name>
</gene>
<dbReference type="SMART" id="SM00360">
    <property type="entry name" value="RRM"/>
    <property type="match status" value="1"/>
</dbReference>
<organism evidence="5">
    <name type="scientific">Guillardia theta</name>
    <name type="common">Cryptophyte</name>
    <name type="synonym">Cryptomonas phi</name>
    <dbReference type="NCBI Taxonomy" id="55529"/>
    <lineage>
        <taxon>Eukaryota</taxon>
        <taxon>Cryptophyceae</taxon>
        <taxon>Pyrenomonadales</taxon>
        <taxon>Geminigeraceae</taxon>
        <taxon>Guillardia</taxon>
    </lineage>
</organism>
<dbReference type="InterPro" id="IPR052462">
    <property type="entry name" value="SLIRP/GR-RBP-like"/>
</dbReference>
<dbReference type="Gene3D" id="3.30.70.330">
    <property type="match status" value="1"/>
</dbReference>
<dbReference type="InterPro" id="IPR035979">
    <property type="entry name" value="RBD_domain_sf"/>
</dbReference>
<dbReference type="InterPro" id="IPR012677">
    <property type="entry name" value="Nucleotide-bd_a/b_plait_sf"/>
</dbReference>
<feature type="domain" description="RRM" evidence="4">
    <location>
        <begin position="61"/>
        <end position="139"/>
    </location>
</feature>
<dbReference type="CDD" id="cd21608">
    <property type="entry name" value="RRM2_NsCP33_like"/>
    <property type="match status" value="1"/>
</dbReference>
<dbReference type="Pfam" id="PF00076">
    <property type="entry name" value="RRM_1"/>
    <property type="match status" value="1"/>
</dbReference>
<dbReference type="PROSITE" id="PS50102">
    <property type="entry name" value="RRM"/>
    <property type="match status" value="1"/>
</dbReference>
<evidence type="ECO:0000256" key="2">
    <source>
        <dbReference type="PROSITE-ProRule" id="PRU00176"/>
    </source>
</evidence>
<dbReference type="EMBL" id="AJ821840">
    <property type="protein sequence ID" value="CAH25380.1"/>
    <property type="molecule type" value="mRNA"/>
</dbReference>
<reference evidence="5" key="1">
    <citation type="submission" date="2004-09" db="EMBL/GenBank/DDBJ databases">
        <title>Transport of proteins into multimembranous plastids.</title>
        <authorList>
            <person name="Gould S.B."/>
            <person name="Sommer M.S."/>
            <person name="Hadfi K."/>
            <person name="Zauner S."/>
            <person name="Maier U.G."/>
        </authorList>
    </citation>
    <scope>NUCLEOTIDE SEQUENCE</scope>
</reference>
<dbReference type="PANTHER" id="PTHR48027">
    <property type="entry name" value="HETEROGENEOUS NUCLEAR RIBONUCLEOPROTEIN 87F-RELATED"/>
    <property type="match status" value="1"/>
</dbReference>
<dbReference type="GO" id="GO:0003723">
    <property type="term" value="F:RNA binding"/>
    <property type="evidence" value="ECO:0007669"/>
    <property type="project" value="UniProtKB-UniRule"/>
</dbReference>
<sequence>FGMRSLPVLFLAVTAASAFVPPLKNPFPALFGISPCNLPCIASSRPVARFAGLSMQELDPNKCFVSGLPWALTSEDLRDLFAEFGAIQDANVVYDRETGRSRGFGFVTFAESADCEAAITAMDKANIGGRTVLVKQANVREARPDRNRMRSD</sequence>